<feature type="compositionally biased region" description="Low complexity" evidence="1">
    <location>
        <begin position="116"/>
        <end position="147"/>
    </location>
</feature>
<feature type="region of interest" description="Disordered" evidence="1">
    <location>
        <begin position="542"/>
        <end position="579"/>
    </location>
</feature>
<organism evidence="3 4">
    <name type="scientific">Candida parapsilosis</name>
    <name type="common">Yeast</name>
    <dbReference type="NCBI Taxonomy" id="5480"/>
    <lineage>
        <taxon>Eukaryota</taxon>
        <taxon>Fungi</taxon>
        <taxon>Dikarya</taxon>
        <taxon>Ascomycota</taxon>
        <taxon>Saccharomycotina</taxon>
        <taxon>Pichiomycetes</taxon>
        <taxon>Debaryomycetaceae</taxon>
        <taxon>Candida/Lodderomyces clade</taxon>
        <taxon>Candida</taxon>
    </lineage>
</organism>
<evidence type="ECO:0000313" key="3">
    <source>
        <dbReference type="EMBL" id="KAF6057020.1"/>
    </source>
</evidence>
<dbReference type="AlphaFoldDB" id="A0A8X7NPJ4"/>
<feature type="domain" description="DUF7082" evidence="2">
    <location>
        <begin position="392"/>
        <end position="533"/>
    </location>
</feature>
<evidence type="ECO:0000256" key="1">
    <source>
        <dbReference type="SAM" id="MobiDB-lite"/>
    </source>
</evidence>
<feature type="compositionally biased region" description="Polar residues" evidence="1">
    <location>
        <begin position="197"/>
        <end position="214"/>
    </location>
</feature>
<comment type="caution">
    <text evidence="3">The sequence shown here is derived from an EMBL/GenBank/DDBJ whole genome shotgun (WGS) entry which is preliminary data.</text>
</comment>
<feature type="compositionally biased region" description="Low complexity" evidence="1">
    <location>
        <begin position="251"/>
        <end position="263"/>
    </location>
</feature>
<feature type="region of interest" description="Disordered" evidence="1">
    <location>
        <begin position="114"/>
        <end position="157"/>
    </location>
</feature>
<feature type="compositionally biased region" description="Polar residues" evidence="1">
    <location>
        <begin position="283"/>
        <end position="303"/>
    </location>
</feature>
<accession>A0A8X7NPJ4</accession>
<proteinExistence type="predicted"/>
<protein>
    <recommendedName>
        <fullName evidence="2">DUF7082 domain-containing protein</fullName>
    </recommendedName>
</protein>
<dbReference type="InterPro" id="IPR055509">
    <property type="entry name" value="DUF7082"/>
</dbReference>
<dbReference type="Pfam" id="PF23305">
    <property type="entry name" value="DUF7082"/>
    <property type="match status" value="1"/>
</dbReference>
<feature type="region of interest" description="Disordered" evidence="1">
    <location>
        <begin position="457"/>
        <end position="484"/>
    </location>
</feature>
<evidence type="ECO:0000313" key="4">
    <source>
        <dbReference type="Proteomes" id="UP000590412"/>
    </source>
</evidence>
<dbReference type="Proteomes" id="UP000590412">
    <property type="component" value="Unassembled WGS sequence"/>
</dbReference>
<reference evidence="3" key="1">
    <citation type="submission" date="2020-03" db="EMBL/GenBank/DDBJ databases">
        <title>FDA dAtabase for Regulatory Grade micrObial Sequences (FDA-ARGOS): Supporting development and validation of Infectious Disease Dx tests.</title>
        <authorList>
            <person name="Campos J."/>
            <person name="Goldberg B."/>
            <person name="Tallon L."/>
            <person name="Sadzewicz L."/>
            <person name="Vavikolanu K."/>
            <person name="Mehta A."/>
            <person name="Aluvathingal J."/>
            <person name="Nadendla S."/>
            <person name="Nandy P."/>
            <person name="Geyer C."/>
            <person name="Yan Y."/>
            <person name="Sichtig H."/>
        </authorList>
    </citation>
    <scope>NUCLEOTIDE SEQUENCE [LARGE SCALE GENOMIC DNA]</scope>
    <source>
        <strain evidence="3">FDAARGOS_652</strain>
    </source>
</reference>
<feature type="compositionally biased region" description="Acidic residues" evidence="1">
    <location>
        <begin position="458"/>
        <end position="468"/>
    </location>
</feature>
<name>A0A8X7NPJ4_CANPA</name>
<dbReference type="EMBL" id="JABWAB010000003">
    <property type="protein sequence ID" value="KAF6057020.1"/>
    <property type="molecule type" value="Genomic_DNA"/>
</dbReference>
<sequence>MFIASSPILQFNRFDMLDPNDYDNSTNNSNFSTYAIDESVHDEPSAQGFSLNPAAANYLLGESHHPDLFTDDSITPGYVAAANVGNEDASSYTNNLYTQSINVNLGEVTPQNRAYNNSSSFVSVNNQQQQQQQQQQHQLQQYQGSNQPIDSFPYQSPSSQYHYPLASSVSSSIHSFTQQIDAGHSSSYNFNYPTNASSLDSQYPQQGSLTTSVFHQPPPLPISSSSPPQFVPPLSGSQSQSVYFDGVNAHSLGGSSSSNNISGVHPPHPPQPPPLSTMSSSSADQLSYTSSPGSVTTTRQQMPEKQLNKKSPTQRQRRTTTSKRENKSPVLTTSTSSIIQHPLLDRKRYRVLRGVSAGGSSTRPPKEALNSDSIFLPVELNLVGASVEDICCPKWSTSEKQDRRRVIRIERIQNGPQLTLDFSIVGSADENPITLPAPPNVDVVEVSCLECDVRTNDDYESQSSDDETGYTKTQGSKNKRFVNTDPETGRNFQYYITSVEVIEIVELLIGTAFADASERRRERGRVRSNLVPFWSKKSISSRMSDSSSVSSSTSLGSNSVSSTRDGSVSSNSTISTVAPTTASTATTAAAAAAAATANLSLDNDANSQPTNQDYRMELAKRIMAYDIRKPRGFDKEVRILRWDKLIPALKRASHSYYTEIPPGDELHTSFSNFDL</sequence>
<evidence type="ECO:0000259" key="2">
    <source>
        <dbReference type="Pfam" id="PF23305"/>
    </source>
</evidence>
<feature type="region of interest" description="Disordered" evidence="1">
    <location>
        <begin position="197"/>
        <end position="333"/>
    </location>
</feature>
<feature type="compositionally biased region" description="Pro residues" evidence="1">
    <location>
        <begin position="266"/>
        <end position="275"/>
    </location>
</feature>
<gene>
    <name evidence="3" type="ORF">FOB60_001575</name>
</gene>